<keyword evidence="1" id="KW-0596">Phosphopantetheine</keyword>
<dbReference type="AlphaFoldDB" id="A0A8S2S931"/>
<dbReference type="EMBL" id="CAJOBA010048239">
    <property type="protein sequence ID" value="CAF4210382.1"/>
    <property type="molecule type" value="Genomic_DNA"/>
</dbReference>
<dbReference type="Pfam" id="PF00668">
    <property type="entry name" value="Condensation"/>
    <property type="match status" value="1"/>
</dbReference>
<evidence type="ECO:0000259" key="4">
    <source>
        <dbReference type="Pfam" id="PF00668"/>
    </source>
</evidence>
<dbReference type="InterPro" id="IPR042099">
    <property type="entry name" value="ANL_N_sf"/>
</dbReference>
<dbReference type="GO" id="GO:0031177">
    <property type="term" value="F:phosphopantetheine binding"/>
    <property type="evidence" value="ECO:0007669"/>
    <property type="project" value="TreeGrafter"/>
</dbReference>
<dbReference type="PANTHER" id="PTHR45527">
    <property type="entry name" value="NONRIBOSOMAL PEPTIDE SYNTHETASE"/>
    <property type="match status" value="1"/>
</dbReference>
<sequence>HDSSMTIDLDKDLVYSVIIYASDMNVTLCQLMLASYYTFLFKQCQQTDVCIGTINANRYRSELQSLIGMFVNTLPLRLKEFDPIQSFSHLLINVKQLCLDTFDLACLSYQEIIRLHRTADSITTTSTWPFIQTMFLFYDFLSFDERNVQLDDETSLSLVQQWNLRKSNELTNLNATHIEFDRPLKPIHEEFYDRANEYSQKLAVVLDEQTLTYSETLYYVQRLATHLIEEYHVKVGDIICQCMERSIEIVLGILSILAAGAIYCPLNPNDCAKRLFSSINEVQAILVLVEPKTMSVFDVSEYYNGVNVHSN</sequence>
<evidence type="ECO:0000256" key="2">
    <source>
        <dbReference type="ARBA" id="ARBA00022553"/>
    </source>
</evidence>
<dbReference type="PANTHER" id="PTHR45527:SF1">
    <property type="entry name" value="FATTY ACID SYNTHASE"/>
    <property type="match status" value="1"/>
</dbReference>
<dbReference type="SUPFAM" id="SSF52777">
    <property type="entry name" value="CoA-dependent acyltransferases"/>
    <property type="match status" value="1"/>
</dbReference>
<evidence type="ECO:0000313" key="5">
    <source>
        <dbReference type="EMBL" id="CAF1404073.1"/>
    </source>
</evidence>
<evidence type="ECO:0000313" key="7">
    <source>
        <dbReference type="Proteomes" id="UP000682733"/>
    </source>
</evidence>
<dbReference type="Gene3D" id="3.40.50.12780">
    <property type="entry name" value="N-terminal domain of ligase-like"/>
    <property type="match status" value="1"/>
</dbReference>
<dbReference type="GO" id="GO:0044550">
    <property type="term" value="P:secondary metabolite biosynthetic process"/>
    <property type="evidence" value="ECO:0007669"/>
    <property type="project" value="TreeGrafter"/>
</dbReference>
<dbReference type="Proteomes" id="UP000677228">
    <property type="component" value="Unassembled WGS sequence"/>
</dbReference>
<accession>A0A8S2S931</accession>
<proteinExistence type="predicted"/>
<dbReference type="SUPFAM" id="SSF56801">
    <property type="entry name" value="Acetyl-CoA synthetase-like"/>
    <property type="match status" value="1"/>
</dbReference>
<keyword evidence="2" id="KW-0597">Phosphoprotein</keyword>
<feature type="domain" description="Condensation" evidence="4">
    <location>
        <begin position="4"/>
        <end position="145"/>
    </location>
</feature>
<gene>
    <name evidence="5" type="ORF">OVA965_LOCUS33139</name>
    <name evidence="6" type="ORF">TMI583_LOCUS34023</name>
</gene>
<reference evidence="6" key="1">
    <citation type="submission" date="2021-02" db="EMBL/GenBank/DDBJ databases">
        <authorList>
            <person name="Nowell W R."/>
        </authorList>
    </citation>
    <scope>NUCLEOTIDE SEQUENCE</scope>
</reference>
<dbReference type="GO" id="GO:0003824">
    <property type="term" value="F:catalytic activity"/>
    <property type="evidence" value="ECO:0007669"/>
    <property type="project" value="InterPro"/>
</dbReference>
<dbReference type="InterPro" id="IPR000873">
    <property type="entry name" value="AMP-dep_synth/lig_dom"/>
</dbReference>
<evidence type="ECO:0000259" key="3">
    <source>
        <dbReference type="Pfam" id="PF00501"/>
    </source>
</evidence>
<evidence type="ECO:0000256" key="1">
    <source>
        <dbReference type="ARBA" id="ARBA00022450"/>
    </source>
</evidence>
<protein>
    <recommendedName>
        <fullName evidence="8">Non-ribosomal peptide synthetase</fullName>
    </recommendedName>
</protein>
<dbReference type="Pfam" id="PF00501">
    <property type="entry name" value="AMP-binding"/>
    <property type="match status" value="1"/>
</dbReference>
<dbReference type="GO" id="GO:0005737">
    <property type="term" value="C:cytoplasm"/>
    <property type="evidence" value="ECO:0007669"/>
    <property type="project" value="TreeGrafter"/>
</dbReference>
<evidence type="ECO:0008006" key="8">
    <source>
        <dbReference type="Google" id="ProtNLM"/>
    </source>
</evidence>
<dbReference type="Gene3D" id="3.30.559.30">
    <property type="entry name" value="Nonribosomal peptide synthetase, condensation domain"/>
    <property type="match status" value="1"/>
</dbReference>
<feature type="non-terminal residue" evidence="6">
    <location>
        <position position="1"/>
    </location>
</feature>
<comment type="caution">
    <text evidence="6">The sequence shown here is derived from an EMBL/GenBank/DDBJ whole genome shotgun (WGS) entry which is preliminary data.</text>
</comment>
<organism evidence="6 7">
    <name type="scientific">Didymodactylos carnosus</name>
    <dbReference type="NCBI Taxonomy" id="1234261"/>
    <lineage>
        <taxon>Eukaryota</taxon>
        <taxon>Metazoa</taxon>
        <taxon>Spiralia</taxon>
        <taxon>Gnathifera</taxon>
        <taxon>Rotifera</taxon>
        <taxon>Eurotatoria</taxon>
        <taxon>Bdelloidea</taxon>
        <taxon>Philodinida</taxon>
        <taxon>Philodinidae</taxon>
        <taxon>Didymodactylos</taxon>
    </lineage>
</organism>
<dbReference type="GO" id="GO:0043041">
    <property type="term" value="P:amino acid activation for nonribosomal peptide biosynthetic process"/>
    <property type="evidence" value="ECO:0007669"/>
    <property type="project" value="TreeGrafter"/>
</dbReference>
<evidence type="ECO:0000313" key="6">
    <source>
        <dbReference type="EMBL" id="CAF4210382.1"/>
    </source>
</evidence>
<feature type="domain" description="AMP-dependent synthetase/ligase" evidence="3">
    <location>
        <begin position="192"/>
        <end position="290"/>
    </location>
</feature>
<dbReference type="Proteomes" id="UP000682733">
    <property type="component" value="Unassembled WGS sequence"/>
</dbReference>
<dbReference type="EMBL" id="CAJNOK010026501">
    <property type="protein sequence ID" value="CAF1404073.1"/>
    <property type="molecule type" value="Genomic_DNA"/>
</dbReference>
<name>A0A8S2S931_9BILA</name>
<dbReference type="InterPro" id="IPR001242">
    <property type="entry name" value="Condensation_dom"/>
</dbReference>